<evidence type="ECO:0000313" key="3">
    <source>
        <dbReference type="Proteomes" id="UP001633002"/>
    </source>
</evidence>
<feature type="transmembrane region" description="Helical" evidence="1">
    <location>
        <begin position="263"/>
        <end position="283"/>
    </location>
</feature>
<keyword evidence="1" id="KW-0472">Membrane</keyword>
<gene>
    <name evidence="2" type="ORF">R1sor_002359</name>
</gene>
<dbReference type="Proteomes" id="UP001633002">
    <property type="component" value="Unassembled WGS sequence"/>
</dbReference>
<name>A0ABD3H1R4_9MARC</name>
<organism evidence="2 3">
    <name type="scientific">Riccia sorocarpa</name>
    <dbReference type="NCBI Taxonomy" id="122646"/>
    <lineage>
        <taxon>Eukaryota</taxon>
        <taxon>Viridiplantae</taxon>
        <taxon>Streptophyta</taxon>
        <taxon>Embryophyta</taxon>
        <taxon>Marchantiophyta</taxon>
        <taxon>Marchantiopsida</taxon>
        <taxon>Marchantiidae</taxon>
        <taxon>Marchantiales</taxon>
        <taxon>Ricciaceae</taxon>
        <taxon>Riccia</taxon>
    </lineage>
</organism>
<dbReference type="AlphaFoldDB" id="A0ABD3H1R4"/>
<keyword evidence="3" id="KW-1185">Reference proteome</keyword>
<proteinExistence type="predicted"/>
<keyword evidence="1" id="KW-1133">Transmembrane helix</keyword>
<evidence type="ECO:0000256" key="1">
    <source>
        <dbReference type="SAM" id="Phobius"/>
    </source>
</evidence>
<comment type="caution">
    <text evidence="2">The sequence shown here is derived from an EMBL/GenBank/DDBJ whole genome shotgun (WGS) entry which is preliminary data.</text>
</comment>
<accession>A0ABD3H1R4</accession>
<sequence>MEILAKQIAEQAKRTKLGGQKQNSNVIAGATLQNANPANTVTGGPPTRRCQKPSIKLAHRNLRLSLATQLDPGTLHKENGPENLLDCPHVLAGLDPKGPRAPEYRIRGQKAWGAARERRNCMLFATLKSQECVAKNSAREHRNRMLFATLKSQECVAKNRARFERLNEAQTGEKAWCDSVVRSGSVPVKQTPKSEARRSKQTNIKTEDMLRSVGALGVHARLSPFRFDSGCQFSSPYRVPPDEQRSPCESHSFLRPPVPPLLAVQWVTIHQILVVMCFAGVFLRHVNAPRRATHIVAREEQPKSNTAGFRLQTSGCEV</sequence>
<evidence type="ECO:0000313" key="2">
    <source>
        <dbReference type="EMBL" id="KAL3684337.1"/>
    </source>
</evidence>
<keyword evidence="1" id="KW-0812">Transmembrane</keyword>
<dbReference type="EMBL" id="JBJQOH010000006">
    <property type="protein sequence ID" value="KAL3684337.1"/>
    <property type="molecule type" value="Genomic_DNA"/>
</dbReference>
<reference evidence="2 3" key="1">
    <citation type="submission" date="2024-09" db="EMBL/GenBank/DDBJ databases">
        <title>Chromosome-scale assembly of Riccia sorocarpa.</title>
        <authorList>
            <person name="Paukszto L."/>
        </authorList>
    </citation>
    <scope>NUCLEOTIDE SEQUENCE [LARGE SCALE GENOMIC DNA]</scope>
    <source>
        <strain evidence="2">LP-2024</strain>
        <tissue evidence="2">Aerial parts of the thallus</tissue>
    </source>
</reference>
<protein>
    <submittedName>
        <fullName evidence="2">Uncharacterized protein</fullName>
    </submittedName>
</protein>